<reference evidence="1 2" key="1">
    <citation type="submission" date="2019-03" db="EMBL/GenBank/DDBJ databases">
        <title>Algoriphagus aquimaris sp. nov., isolated form marine sediment in Pohang, Korea.</title>
        <authorList>
            <person name="Kim J."/>
            <person name="Yoon S.-H."/>
            <person name="Lee S.-S."/>
        </authorList>
    </citation>
    <scope>NUCLEOTIDE SEQUENCE [LARGE SCALE GENOMIC DNA]</scope>
    <source>
        <strain evidence="1 2">F21</strain>
    </source>
</reference>
<comment type="caution">
    <text evidence="1">The sequence shown here is derived from an EMBL/GenBank/DDBJ whole genome shotgun (WGS) entry which is preliminary data.</text>
</comment>
<name>A0A4R5VBL4_9BACT</name>
<dbReference type="EMBL" id="SMUW01000025">
    <property type="protein sequence ID" value="TDK49590.1"/>
    <property type="molecule type" value="Genomic_DNA"/>
</dbReference>
<gene>
    <name evidence="1" type="ORF">E1898_03200</name>
</gene>
<dbReference type="AlphaFoldDB" id="A0A4R5VBL4"/>
<evidence type="ECO:0000313" key="1">
    <source>
        <dbReference type="EMBL" id="TDK49590.1"/>
    </source>
</evidence>
<proteinExistence type="predicted"/>
<sequence length="107" mass="12513">MRAAFFLVMIELLWIRNRDPMKVGRILAGVFVVVVLNSCESWFQDIGLKDIKRVDGPCTITLKDGTVIETPYSLEISIRTEAITYRDEDRKLWTVFREEYESYACQE</sequence>
<keyword evidence="2" id="KW-1185">Reference proteome</keyword>
<protein>
    <submittedName>
        <fullName evidence="1">Uncharacterized protein</fullName>
    </submittedName>
</protein>
<accession>A0A4R5VBL4</accession>
<evidence type="ECO:0000313" key="2">
    <source>
        <dbReference type="Proteomes" id="UP000295438"/>
    </source>
</evidence>
<dbReference type="RefSeq" id="WP_100629337.1">
    <property type="nucleotide sequence ID" value="NZ_SMUW01000025.1"/>
</dbReference>
<organism evidence="1 2">
    <name type="scientific">Algoriphagus formosus</name>
    <dbReference type="NCBI Taxonomy" id="2007308"/>
    <lineage>
        <taxon>Bacteria</taxon>
        <taxon>Pseudomonadati</taxon>
        <taxon>Bacteroidota</taxon>
        <taxon>Cytophagia</taxon>
        <taxon>Cytophagales</taxon>
        <taxon>Cyclobacteriaceae</taxon>
        <taxon>Algoriphagus</taxon>
    </lineage>
</organism>
<dbReference type="Proteomes" id="UP000295438">
    <property type="component" value="Unassembled WGS sequence"/>
</dbReference>